<sequence>MADEPQQTQDDAVARPSGPGLIGWIAVGLVAAAAGFAVPFFLPTAEATKSDETEPKADYYELLPPEKAMFLEFGEVTVNLDEGRMNRYLRLKISLQINKDEEEAIKKALEKRQLILRNWLLSHLSDKDLDSIRGAAGQNMLRREIRDQFNTVMFPDGFDRIHDVLFEEFNVQ</sequence>
<keyword evidence="11" id="KW-0969">Cilium</keyword>
<reference evidence="11 12" key="1">
    <citation type="submission" date="2019-02" db="EMBL/GenBank/DDBJ databases">
        <title>Deep-cultivation of Planctomycetes and their phenomic and genomic characterization uncovers novel biology.</title>
        <authorList>
            <person name="Wiegand S."/>
            <person name="Jogler M."/>
            <person name="Boedeker C."/>
            <person name="Pinto D."/>
            <person name="Vollmers J."/>
            <person name="Rivas-Marin E."/>
            <person name="Kohn T."/>
            <person name="Peeters S.H."/>
            <person name="Heuer A."/>
            <person name="Rast P."/>
            <person name="Oberbeckmann S."/>
            <person name="Bunk B."/>
            <person name="Jeske O."/>
            <person name="Meyerdierks A."/>
            <person name="Storesund J.E."/>
            <person name="Kallscheuer N."/>
            <person name="Luecker S."/>
            <person name="Lage O.M."/>
            <person name="Pohl T."/>
            <person name="Merkel B.J."/>
            <person name="Hornburger P."/>
            <person name="Mueller R.-W."/>
            <person name="Bruemmer F."/>
            <person name="Labrenz M."/>
            <person name="Spormann A.M."/>
            <person name="Op den Camp H."/>
            <person name="Overmann J."/>
            <person name="Amann R."/>
            <person name="Jetten M.S.M."/>
            <person name="Mascher T."/>
            <person name="Medema M.H."/>
            <person name="Devos D.P."/>
            <person name="Kaster A.-K."/>
            <person name="Ovreas L."/>
            <person name="Rohde M."/>
            <person name="Galperin M.Y."/>
            <person name="Jogler C."/>
        </authorList>
    </citation>
    <scope>NUCLEOTIDE SEQUENCE [LARGE SCALE GENOMIC DNA]</scope>
    <source>
        <strain evidence="11 12">Mal4</strain>
    </source>
</reference>
<dbReference type="PANTHER" id="PTHR35091">
    <property type="entry name" value="FLAGELLAR PROTEIN FLIL"/>
    <property type="match status" value="1"/>
</dbReference>
<dbReference type="GO" id="GO:0005886">
    <property type="term" value="C:plasma membrane"/>
    <property type="evidence" value="ECO:0007669"/>
    <property type="project" value="UniProtKB-SubCell"/>
</dbReference>
<proteinExistence type="inferred from homology"/>
<evidence type="ECO:0000256" key="9">
    <source>
        <dbReference type="ARBA" id="ARBA00023136"/>
    </source>
</evidence>
<evidence type="ECO:0000256" key="1">
    <source>
        <dbReference type="ARBA" id="ARBA00002254"/>
    </source>
</evidence>
<evidence type="ECO:0000256" key="4">
    <source>
        <dbReference type="ARBA" id="ARBA00022475"/>
    </source>
</evidence>
<organism evidence="11 12">
    <name type="scientific">Maioricimonas rarisocia</name>
    <dbReference type="NCBI Taxonomy" id="2528026"/>
    <lineage>
        <taxon>Bacteria</taxon>
        <taxon>Pseudomonadati</taxon>
        <taxon>Planctomycetota</taxon>
        <taxon>Planctomycetia</taxon>
        <taxon>Planctomycetales</taxon>
        <taxon>Planctomycetaceae</taxon>
        <taxon>Maioricimonas</taxon>
    </lineage>
</organism>
<evidence type="ECO:0000256" key="3">
    <source>
        <dbReference type="ARBA" id="ARBA00008281"/>
    </source>
</evidence>
<keyword evidence="7 10" id="KW-0283">Flagellar rotation</keyword>
<keyword evidence="6 10" id="KW-0812">Transmembrane</keyword>
<name>A0A517ZCQ8_9PLAN</name>
<dbReference type="AlphaFoldDB" id="A0A517ZCQ8"/>
<dbReference type="GO" id="GO:0071978">
    <property type="term" value="P:bacterial-type flagellum-dependent swarming motility"/>
    <property type="evidence" value="ECO:0007669"/>
    <property type="project" value="TreeGrafter"/>
</dbReference>
<keyword evidence="12" id="KW-1185">Reference proteome</keyword>
<protein>
    <recommendedName>
        <fullName evidence="10">Flagellar protein FliL</fullName>
    </recommendedName>
</protein>
<dbReference type="EMBL" id="CP036275">
    <property type="protein sequence ID" value="QDU40231.1"/>
    <property type="molecule type" value="Genomic_DNA"/>
</dbReference>
<evidence type="ECO:0000256" key="6">
    <source>
        <dbReference type="ARBA" id="ARBA00022692"/>
    </source>
</evidence>
<dbReference type="InterPro" id="IPR005503">
    <property type="entry name" value="FliL"/>
</dbReference>
<evidence type="ECO:0000256" key="5">
    <source>
        <dbReference type="ARBA" id="ARBA00022500"/>
    </source>
</evidence>
<evidence type="ECO:0000256" key="8">
    <source>
        <dbReference type="ARBA" id="ARBA00022989"/>
    </source>
</evidence>
<gene>
    <name evidence="11" type="ORF">Mal4_45870</name>
</gene>
<evidence type="ECO:0000313" key="11">
    <source>
        <dbReference type="EMBL" id="QDU40231.1"/>
    </source>
</evidence>
<comment type="subcellular location">
    <subcellularLocation>
        <location evidence="2">Cell membrane</location>
        <topology evidence="2">Single-pass membrane protein</topology>
    </subcellularLocation>
</comment>
<keyword evidence="11" id="KW-0966">Cell projection</keyword>
<comment type="function">
    <text evidence="1 10">Controls the rotational direction of flagella during chemotaxis.</text>
</comment>
<dbReference type="GO" id="GO:0006935">
    <property type="term" value="P:chemotaxis"/>
    <property type="evidence" value="ECO:0007669"/>
    <property type="project" value="UniProtKB-KW"/>
</dbReference>
<keyword evidence="4 10" id="KW-1003">Cell membrane</keyword>
<dbReference type="RefSeq" id="WP_197443704.1">
    <property type="nucleotide sequence ID" value="NZ_CP036275.1"/>
</dbReference>
<keyword evidence="9 10" id="KW-0472">Membrane</keyword>
<dbReference type="Pfam" id="PF03748">
    <property type="entry name" value="FliL"/>
    <property type="match status" value="1"/>
</dbReference>
<keyword evidence="5 10" id="KW-0145">Chemotaxis</keyword>
<evidence type="ECO:0000256" key="7">
    <source>
        <dbReference type="ARBA" id="ARBA00022779"/>
    </source>
</evidence>
<dbReference type="GO" id="GO:0009425">
    <property type="term" value="C:bacterial-type flagellum basal body"/>
    <property type="evidence" value="ECO:0007669"/>
    <property type="project" value="InterPro"/>
</dbReference>
<feature type="transmembrane region" description="Helical" evidence="10">
    <location>
        <begin position="21"/>
        <end position="42"/>
    </location>
</feature>
<comment type="similarity">
    <text evidence="3 10">Belongs to the FliL family.</text>
</comment>
<dbReference type="PANTHER" id="PTHR35091:SF2">
    <property type="entry name" value="FLAGELLAR PROTEIN FLIL"/>
    <property type="match status" value="1"/>
</dbReference>
<keyword evidence="11" id="KW-0282">Flagellum</keyword>
<evidence type="ECO:0000256" key="10">
    <source>
        <dbReference type="RuleBase" id="RU364125"/>
    </source>
</evidence>
<evidence type="ECO:0000256" key="2">
    <source>
        <dbReference type="ARBA" id="ARBA00004162"/>
    </source>
</evidence>
<evidence type="ECO:0000313" key="12">
    <source>
        <dbReference type="Proteomes" id="UP000320496"/>
    </source>
</evidence>
<accession>A0A517ZCQ8</accession>
<dbReference type="Proteomes" id="UP000320496">
    <property type="component" value="Chromosome"/>
</dbReference>
<dbReference type="KEGG" id="mri:Mal4_45870"/>
<keyword evidence="8 10" id="KW-1133">Transmembrane helix</keyword>